<dbReference type="InterPro" id="IPR001845">
    <property type="entry name" value="HTH_ArsR_DNA-bd_dom"/>
</dbReference>
<dbReference type="Gene3D" id="1.10.10.10">
    <property type="entry name" value="Winged helix-like DNA-binding domain superfamily/Winged helix DNA-binding domain"/>
    <property type="match status" value="1"/>
</dbReference>
<reference evidence="5 6" key="1">
    <citation type="submission" date="2019-03" db="EMBL/GenBank/DDBJ databases">
        <title>Subsurface microbial communities from deep shales in Ohio and West Virginia, USA.</title>
        <authorList>
            <person name="Wrighton K."/>
        </authorList>
    </citation>
    <scope>NUCLEOTIDE SEQUENCE [LARGE SCALE GENOMIC DNA]</scope>
    <source>
        <strain evidence="5 6">MSL 7</strain>
    </source>
</reference>
<dbReference type="CDD" id="cd00090">
    <property type="entry name" value="HTH_ARSR"/>
    <property type="match status" value="1"/>
</dbReference>
<proteinExistence type="predicted"/>
<dbReference type="PROSITE" id="PS50987">
    <property type="entry name" value="HTH_ARSR_2"/>
    <property type="match status" value="1"/>
</dbReference>
<sequence length="123" mass="14410">MEIIEVLKALAHENRIRILNLLAKSELCVCELENIMQVNQSNASRHLAKLKQVNLIKGRKKAQWIYYHLNEKMLNEHQFIKLLIEDELDGFAEARDDLKRLKKYNNSSLSCETLPESDLFSKQ</sequence>
<dbReference type="InterPro" id="IPR036390">
    <property type="entry name" value="WH_DNA-bd_sf"/>
</dbReference>
<evidence type="ECO:0000256" key="3">
    <source>
        <dbReference type="ARBA" id="ARBA00023163"/>
    </source>
</evidence>
<keyword evidence="2" id="KW-0238">DNA-binding</keyword>
<dbReference type="GO" id="GO:0003677">
    <property type="term" value="F:DNA binding"/>
    <property type="evidence" value="ECO:0007669"/>
    <property type="project" value="UniProtKB-KW"/>
</dbReference>
<evidence type="ECO:0000256" key="1">
    <source>
        <dbReference type="ARBA" id="ARBA00023015"/>
    </source>
</evidence>
<dbReference type="InterPro" id="IPR051081">
    <property type="entry name" value="HTH_MetalResp_TranReg"/>
</dbReference>
<dbReference type="SUPFAM" id="SSF46785">
    <property type="entry name" value="Winged helix' DNA-binding domain"/>
    <property type="match status" value="1"/>
</dbReference>
<comment type="caution">
    <text evidence="5">The sequence shown here is derived from an EMBL/GenBank/DDBJ whole genome shotgun (WGS) entry which is preliminary data.</text>
</comment>
<evidence type="ECO:0000256" key="2">
    <source>
        <dbReference type="ARBA" id="ARBA00023125"/>
    </source>
</evidence>
<dbReference type="PRINTS" id="PR00778">
    <property type="entry name" value="HTHARSR"/>
</dbReference>
<evidence type="ECO:0000313" key="5">
    <source>
        <dbReference type="EMBL" id="TDQ00095.1"/>
    </source>
</evidence>
<dbReference type="SMART" id="SM00418">
    <property type="entry name" value="HTH_ARSR"/>
    <property type="match status" value="1"/>
</dbReference>
<dbReference type="PANTHER" id="PTHR33154:SF18">
    <property type="entry name" value="ARSENICAL RESISTANCE OPERON REPRESSOR"/>
    <property type="match status" value="1"/>
</dbReference>
<evidence type="ECO:0000313" key="6">
    <source>
        <dbReference type="Proteomes" id="UP000295176"/>
    </source>
</evidence>
<dbReference type="EMBL" id="SNXX01000004">
    <property type="protein sequence ID" value="TDQ00095.1"/>
    <property type="molecule type" value="Genomic_DNA"/>
</dbReference>
<dbReference type="GO" id="GO:0003700">
    <property type="term" value="F:DNA-binding transcription factor activity"/>
    <property type="evidence" value="ECO:0007669"/>
    <property type="project" value="InterPro"/>
</dbReference>
<gene>
    <name evidence="5" type="ORF">C7957_10496</name>
</gene>
<dbReference type="Proteomes" id="UP000295176">
    <property type="component" value="Unassembled WGS sequence"/>
</dbReference>
<evidence type="ECO:0000259" key="4">
    <source>
        <dbReference type="PROSITE" id="PS50987"/>
    </source>
</evidence>
<name>A0A4R6SET1_9FIRM</name>
<dbReference type="InterPro" id="IPR036388">
    <property type="entry name" value="WH-like_DNA-bd_sf"/>
</dbReference>
<accession>A0A4R6SET1</accession>
<feature type="domain" description="HTH arsR-type" evidence="4">
    <location>
        <begin position="1"/>
        <end position="95"/>
    </location>
</feature>
<dbReference type="InterPro" id="IPR011991">
    <property type="entry name" value="ArsR-like_HTH"/>
</dbReference>
<keyword evidence="1" id="KW-0805">Transcription regulation</keyword>
<dbReference type="PANTHER" id="PTHR33154">
    <property type="entry name" value="TRANSCRIPTIONAL REGULATOR, ARSR FAMILY"/>
    <property type="match status" value="1"/>
</dbReference>
<dbReference type="RefSeq" id="WP_133529826.1">
    <property type="nucleotide sequence ID" value="NZ_SNXX01000004.1"/>
</dbReference>
<keyword evidence="3" id="KW-0804">Transcription</keyword>
<dbReference type="AlphaFoldDB" id="A0A4R6SET1"/>
<protein>
    <submittedName>
        <fullName evidence="5">ArsR family transcriptional regulator</fullName>
    </submittedName>
</protein>
<organism evidence="5 6">
    <name type="scientific">Halanaerobium saccharolyticum</name>
    <dbReference type="NCBI Taxonomy" id="43595"/>
    <lineage>
        <taxon>Bacteria</taxon>
        <taxon>Bacillati</taxon>
        <taxon>Bacillota</taxon>
        <taxon>Clostridia</taxon>
        <taxon>Halanaerobiales</taxon>
        <taxon>Halanaerobiaceae</taxon>
        <taxon>Halanaerobium</taxon>
    </lineage>
</organism>
<dbReference type="Pfam" id="PF01022">
    <property type="entry name" value="HTH_5"/>
    <property type="match status" value="1"/>
</dbReference>
<dbReference type="NCBIfam" id="NF033788">
    <property type="entry name" value="HTH_metalloreg"/>
    <property type="match status" value="1"/>
</dbReference>